<protein>
    <submittedName>
        <fullName evidence="1">Uncharacterized protein</fullName>
    </submittedName>
</protein>
<keyword evidence="2" id="KW-1185">Reference proteome</keyword>
<sequence>MIHFPNAPANFDDPLRELYKLAVEPELSFKDKVARLLALGADALGLKLGIVSRIEGSIYECFFSMALTGPRCPVPPLV</sequence>
<comment type="caution">
    <text evidence="1">The sequence shown here is derived from an EMBL/GenBank/DDBJ whole genome shotgun (WGS) entry which is preliminary data.</text>
</comment>
<evidence type="ECO:0000313" key="2">
    <source>
        <dbReference type="Proteomes" id="UP000003257"/>
    </source>
</evidence>
<proteinExistence type="predicted"/>
<dbReference type="EMBL" id="ABID01000017">
    <property type="protein sequence ID" value="EDQ03440.1"/>
    <property type="molecule type" value="Genomic_DNA"/>
</dbReference>
<reference evidence="1 2" key="1">
    <citation type="submission" date="2007-11" db="EMBL/GenBank/DDBJ databases">
        <authorList>
            <person name="Wagner-Dobler I."/>
            <person name="Ferriera S."/>
            <person name="Johnson J."/>
            <person name="Kravitz S."/>
            <person name="Beeson K."/>
            <person name="Sutton G."/>
            <person name="Rogers Y.-H."/>
            <person name="Friedman R."/>
            <person name="Frazier M."/>
            <person name="Venter J.C."/>
        </authorList>
    </citation>
    <scope>NUCLEOTIDE SEQUENCE [LARGE SCALE GENOMIC DNA]</scope>
    <source>
        <strain evidence="1 2">HEL-45</strain>
    </source>
</reference>
<gene>
    <name evidence="1" type="ORF">OIHEL45_16736</name>
</gene>
<name>A0ABM9X1Y1_9RHOB</name>
<organism evidence="1 2">
    <name type="scientific">Sulfitobacter indolifex HEL-45</name>
    <dbReference type="NCBI Taxonomy" id="391624"/>
    <lineage>
        <taxon>Bacteria</taxon>
        <taxon>Pseudomonadati</taxon>
        <taxon>Pseudomonadota</taxon>
        <taxon>Alphaproteobacteria</taxon>
        <taxon>Rhodobacterales</taxon>
        <taxon>Roseobacteraceae</taxon>
        <taxon>Sulfitobacter</taxon>
    </lineage>
</organism>
<evidence type="ECO:0000313" key="1">
    <source>
        <dbReference type="EMBL" id="EDQ03440.1"/>
    </source>
</evidence>
<dbReference type="Proteomes" id="UP000003257">
    <property type="component" value="Unassembled WGS sequence"/>
</dbReference>
<accession>A0ABM9X1Y1</accession>